<keyword evidence="2" id="KW-0732">Signal</keyword>
<dbReference type="eggNOG" id="ENOG502SHHY">
    <property type="taxonomic scope" value="Eukaryota"/>
</dbReference>
<evidence type="ECO:0000313" key="3">
    <source>
        <dbReference type="EMBL" id="EHA51407.1"/>
    </source>
</evidence>
<reference evidence="3 4" key="1">
    <citation type="journal article" date="2005" name="Nature">
        <title>The genome sequence of the rice blast fungus Magnaporthe grisea.</title>
        <authorList>
            <person name="Dean R.A."/>
            <person name="Talbot N.J."/>
            <person name="Ebbole D.J."/>
            <person name="Farman M.L."/>
            <person name="Mitchell T.K."/>
            <person name="Orbach M.J."/>
            <person name="Thon M."/>
            <person name="Kulkarni R."/>
            <person name="Xu J.R."/>
            <person name="Pan H."/>
            <person name="Read N.D."/>
            <person name="Lee Y.H."/>
            <person name="Carbone I."/>
            <person name="Brown D."/>
            <person name="Oh Y.Y."/>
            <person name="Donofrio N."/>
            <person name="Jeong J.S."/>
            <person name="Soanes D.M."/>
            <person name="Djonovic S."/>
            <person name="Kolomiets E."/>
            <person name="Rehmeyer C."/>
            <person name="Li W."/>
            <person name="Harding M."/>
            <person name="Kim S."/>
            <person name="Lebrun M.H."/>
            <person name="Bohnert H."/>
            <person name="Coughlan S."/>
            <person name="Butler J."/>
            <person name="Calvo S."/>
            <person name="Ma L.J."/>
            <person name="Nicol R."/>
            <person name="Purcell S."/>
            <person name="Nusbaum C."/>
            <person name="Galagan J.E."/>
            <person name="Birren B.W."/>
        </authorList>
    </citation>
    <scope>NUCLEOTIDE SEQUENCE [LARGE SCALE GENOMIC DNA]</scope>
    <source>
        <strain evidence="4">70-15 / ATCC MYA-4617 / FGSC 8958</strain>
    </source>
</reference>
<feature type="chain" id="PRO_5003465575" evidence="2">
    <location>
        <begin position="24"/>
        <end position="160"/>
    </location>
</feature>
<dbReference type="HOGENOM" id="CLU_140505_0_0_1"/>
<gene>
    <name evidence="3" type="ORF">MGG_09106</name>
</gene>
<dbReference type="OMA" id="DNCIIPP"/>
<organism evidence="3 4">
    <name type="scientific">Pyricularia oryzae (strain 70-15 / ATCC MYA-4617 / FGSC 8958)</name>
    <name type="common">Rice blast fungus</name>
    <name type="synonym">Magnaporthe oryzae</name>
    <dbReference type="NCBI Taxonomy" id="242507"/>
    <lineage>
        <taxon>Eukaryota</taxon>
        <taxon>Fungi</taxon>
        <taxon>Dikarya</taxon>
        <taxon>Ascomycota</taxon>
        <taxon>Pezizomycotina</taxon>
        <taxon>Sordariomycetes</taxon>
        <taxon>Sordariomycetidae</taxon>
        <taxon>Magnaporthales</taxon>
        <taxon>Pyriculariaceae</taxon>
        <taxon>Pyricularia</taxon>
    </lineage>
</organism>
<evidence type="ECO:0000256" key="2">
    <source>
        <dbReference type="SAM" id="SignalP"/>
    </source>
</evidence>
<dbReference type="AlphaFoldDB" id="G4MZW3"/>
<dbReference type="InParanoid" id="G4MZW3"/>
<evidence type="ECO:0000256" key="1">
    <source>
        <dbReference type="SAM" id="MobiDB-lite"/>
    </source>
</evidence>
<dbReference type="KEGG" id="mgr:MGG_09106"/>
<evidence type="ECO:0000313" key="4">
    <source>
        <dbReference type="Proteomes" id="UP000009058"/>
    </source>
</evidence>
<sequence length="160" mass="16545">MSPAPAMQFIISIILLITALAHAAPTTGTTPPPTTLSRRAISAALVPSFGVTRNTNANAKQRGSCDGSNGQATVLIPCSCPPDRDAFLAKLSTAAAQGNVFGDKITFSDDAADQSVATNKKRATAMLLVLQSFDGEKGKGCPGASAPNFLLQQKDGKKRD</sequence>
<feature type="signal peptide" evidence="2">
    <location>
        <begin position="1"/>
        <end position="23"/>
    </location>
</feature>
<protein>
    <submittedName>
        <fullName evidence="3">Uncharacterized protein</fullName>
    </submittedName>
</protein>
<keyword evidence="4" id="KW-1185">Reference proteome</keyword>
<feature type="region of interest" description="Disordered" evidence="1">
    <location>
        <begin position="137"/>
        <end position="160"/>
    </location>
</feature>
<reference key="2">
    <citation type="submission" date="2011-05" db="EMBL/GenBank/DDBJ databases">
        <title>The Genome Sequence of Magnaporthe oryzae 70-15.</title>
        <authorList>
            <consortium name="The Broad Institute Genome Sequencing Platform"/>
            <person name="Ma L.-J."/>
            <person name="Dead R."/>
            <person name="Young S.K."/>
            <person name="Zeng Q."/>
            <person name="Gargeya S."/>
            <person name="Fitzgerald M."/>
            <person name="Haas B."/>
            <person name="Abouelleil A."/>
            <person name="Alvarado L."/>
            <person name="Arachchi H.M."/>
            <person name="Berlin A."/>
            <person name="Brown A."/>
            <person name="Chapman S.B."/>
            <person name="Chen Z."/>
            <person name="Dunbar C."/>
            <person name="Freedman E."/>
            <person name="Gearin G."/>
            <person name="Gellesch M."/>
            <person name="Goldberg J."/>
            <person name="Griggs A."/>
            <person name="Gujja S."/>
            <person name="Heiman D."/>
            <person name="Howarth C."/>
            <person name="Larson L."/>
            <person name="Lui A."/>
            <person name="MacDonald P.J.P."/>
            <person name="Mehta T."/>
            <person name="Montmayeur A."/>
            <person name="Murphy C."/>
            <person name="Neiman D."/>
            <person name="Pearson M."/>
            <person name="Priest M."/>
            <person name="Roberts A."/>
            <person name="Saif S."/>
            <person name="Shea T."/>
            <person name="Shenoy N."/>
            <person name="Sisk P."/>
            <person name="Stolte C."/>
            <person name="Sykes S."/>
            <person name="Yandava C."/>
            <person name="Wortman J."/>
            <person name="Nusbaum C."/>
            <person name="Birren B."/>
        </authorList>
    </citation>
    <scope>NUCLEOTIDE SEQUENCE</scope>
    <source>
        <strain>70-15</strain>
    </source>
</reference>
<dbReference type="Proteomes" id="UP000009058">
    <property type="component" value="Chromosome 3"/>
</dbReference>
<dbReference type="RefSeq" id="XP_003711214.1">
    <property type="nucleotide sequence ID" value="XM_003711166.1"/>
</dbReference>
<dbReference type="GeneID" id="2680093"/>
<dbReference type="EMBL" id="CM001233">
    <property type="protein sequence ID" value="EHA51407.1"/>
    <property type="molecule type" value="Genomic_DNA"/>
</dbReference>
<name>G4MZW3_PYRO7</name>
<accession>G4MZW3</accession>
<dbReference type="VEuPathDB" id="FungiDB:MGG_09106"/>
<proteinExistence type="predicted"/>
<dbReference type="OrthoDB" id="2140240at2759"/>